<comment type="caution">
    <text evidence="1">The sequence shown here is derived from an EMBL/GenBank/DDBJ whole genome shotgun (WGS) entry which is preliminary data.</text>
</comment>
<accession>A0ACC2NXE4</accession>
<keyword evidence="2" id="KW-1185">Reference proteome</keyword>
<protein>
    <submittedName>
        <fullName evidence="1">Uncharacterized protein</fullName>
    </submittedName>
</protein>
<evidence type="ECO:0000313" key="1">
    <source>
        <dbReference type="EMBL" id="KAJ8674959.1"/>
    </source>
</evidence>
<reference evidence="1" key="1">
    <citation type="submission" date="2023-04" db="EMBL/GenBank/DDBJ databases">
        <title>A chromosome-level genome assembly of the parasitoid wasp Eretmocerus hayati.</title>
        <authorList>
            <person name="Zhong Y."/>
            <person name="Liu S."/>
            <person name="Liu Y."/>
        </authorList>
    </citation>
    <scope>NUCLEOTIDE SEQUENCE</scope>
    <source>
        <strain evidence="1">ZJU_SS_LIU_2023</strain>
    </source>
</reference>
<proteinExistence type="predicted"/>
<dbReference type="EMBL" id="CM056742">
    <property type="protein sequence ID" value="KAJ8674959.1"/>
    <property type="molecule type" value="Genomic_DNA"/>
</dbReference>
<dbReference type="Proteomes" id="UP001239111">
    <property type="component" value="Chromosome 2"/>
</dbReference>
<gene>
    <name evidence="1" type="ORF">QAD02_010745</name>
</gene>
<organism evidence="1 2">
    <name type="scientific">Eretmocerus hayati</name>
    <dbReference type="NCBI Taxonomy" id="131215"/>
    <lineage>
        <taxon>Eukaryota</taxon>
        <taxon>Metazoa</taxon>
        <taxon>Ecdysozoa</taxon>
        <taxon>Arthropoda</taxon>
        <taxon>Hexapoda</taxon>
        <taxon>Insecta</taxon>
        <taxon>Pterygota</taxon>
        <taxon>Neoptera</taxon>
        <taxon>Endopterygota</taxon>
        <taxon>Hymenoptera</taxon>
        <taxon>Apocrita</taxon>
        <taxon>Proctotrupomorpha</taxon>
        <taxon>Chalcidoidea</taxon>
        <taxon>Aphelinidae</taxon>
        <taxon>Aphelininae</taxon>
        <taxon>Eretmocerus</taxon>
    </lineage>
</organism>
<name>A0ACC2NXE4_9HYME</name>
<evidence type="ECO:0000313" key="2">
    <source>
        <dbReference type="Proteomes" id="UP001239111"/>
    </source>
</evidence>
<sequence length="806" mass="92110">MRPPKRAKDDSDRGKWKKRKEDNDPDYSVDKDEDVNAEGIPNAAKSDVERLAESQSAIEDEFGAKDYRSQMSLKTDHGSRPLWVAPNGHIFLESFSPVYKHAHDFLIAISEPVCRPEHLHEYKLTAYSLYAAVSVGLQTHDIIEYLKRLSKTSIPEGIIEFIRLCTLSYGKVKLVLKHNKYFVESPHPEVLQKLLKDPVIQECRLRKNVEEEAKDEDGFITNVLSKPGSLQFGAKPAPNPTQPSTAGATTIVAPDGSSTNQTNLEEATVPEDITNFYEKIDKEDEDEEEQELKTVSFEVNQEKIEIIQKRCIELEHPLLAEYDFRNDTVNPDINIDLKPSTVLRPYQEKSLRKMFGNGRARSGVIVLPCGAGKSLVGVTACCTVRKRALVLCNSGVSVEQWKQQFKMWSTADDSMICRFTSEAKDKPMGCGILVTTYSMITHTQKRSWEAEQTMKWLQEQEWGIMVLDEVHTIPAKMFRRVLTLVQSHCKLGLTATLLREDDKIADLNFLIGPKLYEANWLELQKRGFIARVQCAEVWCPMTPEFYREYLSCKMTRKLLLYVMNPNKFRACQFLIRYHERRGDKTIVFSDNVFALKHYAIKMNKPYIYGPTSQSERIQILQNFKYNMKVNTIFVSKVADTSFDLPDANVLIQISSHGGSRRQEAQRLGRILRAKKGAIAEEYNAFFYTLVSQDTMEMNYSRRRQRFLVNQGYAYKVITKLAGIDEEPDMMYKSREEQGQLLQQVLSASDVDADEERLPGEGPRPMVRKAGNMASLSGADDAVYFEYKRSASSSSGNKHPLFKKFRT</sequence>